<proteinExistence type="predicted"/>
<dbReference type="Proteomes" id="UP001273768">
    <property type="component" value="Unassembled WGS sequence"/>
</dbReference>
<evidence type="ECO:0008006" key="4">
    <source>
        <dbReference type="Google" id="ProtNLM"/>
    </source>
</evidence>
<dbReference type="RefSeq" id="WP_317295468.1">
    <property type="nucleotide sequence ID" value="NZ_JABFFQ010000001.1"/>
</dbReference>
<feature type="compositionally biased region" description="Basic and acidic residues" evidence="1">
    <location>
        <begin position="63"/>
        <end position="83"/>
    </location>
</feature>
<keyword evidence="3" id="KW-1185">Reference proteome</keyword>
<reference evidence="2 3" key="1">
    <citation type="submission" date="2020-05" db="EMBL/GenBank/DDBJ databases">
        <title>Isolation and characterization of methanoarchaea from a cold seep at offshore SW Taiwan.</title>
        <authorList>
            <person name="Chen Y.-W."/>
            <person name="Chen S.-C."/>
            <person name="Lai M.-C."/>
        </authorList>
    </citation>
    <scope>NUCLEOTIDE SEQUENCE [LARGE SCALE GENOMIC DNA]</scope>
    <source>
        <strain evidence="2 3">YWC-01</strain>
    </source>
</reference>
<protein>
    <recommendedName>
        <fullName evidence="4">Secreted protein</fullName>
    </recommendedName>
</protein>
<feature type="region of interest" description="Disordered" evidence="1">
    <location>
        <begin position="26"/>
        <end position="92"/>
    </location>
</feature>
<sequence>MKRIIAAAMIVFLLLPGFAAAASGSYGSPGGEQVGNGETNTTPRGEQRVRAEENATSSAEESIPDRERMRIGENETSGDRVRASENTTPQWEENVPDRDRVRLAVHALLGAENRTGGIGENVSAIAREINNSVQKTFEAEEQIRTRHAFMRFLFGGDAQAARMIEEEAQQNRERATELRRLVENCTCDDETRTMLREQVGTIEQEQDRLRTLASEEMQVRGLFSWR</sequence>
<name>A0ABU3Z0G2_9EURY</name>
<gene>
    <name evidence="2" type="ORF">HL657_03700</name>
</gene>
<comment type="caution">
    <text evidence="2">The sequence shown here is derived from an EMBL/GenBank/DDBJ whole genome shotgun (WGS) entry which is preliminary data.</text>
</comment>
<dbReference type="EMBL" id="JABFFQ010000001">
    <property type="protein sequence ID" value="MDV4342289.1"/>
    <property type="molecule type" value="Genomic_DNA"/>
</dbReference>
<evidence type="ECO:0000313" key="2">
    <source>
        <dbReference type="EMBL" id="MDV4342289.1"/>
    </source>
</evidence>
<evidence type="ECO:0000256" key="1">
    <source>
        <dbReference type="SAM" id="MobiDB-lite"/>
    </source>
</evidence>
<organism evidence="2 3">
    <name type="scientific">Methanoculleus nereidis</name>
    <dbReference type="NCBI Taxonomy" id="2735141"/>
    <lineage>
        <taxon>Archaea</taxon>
        <taxon>Methanobacteriati</taxon>
        <taxon>Methanobacteriota</taxon>
        <taxon>Stenosarchaea group</taxon>
        <taxon>Methanomicrobia</taxon>
        <taxon>Methanomicrobiales</taxon>
        <taxon>Methanomicrobiaceae</taxon>
        <taxon>Methanoculleus</taxon>
    </lineage>
</organism>
<evidence type="ECO:0000313" key="3">
    <source>
        <dbReference type="Proteomes" id="UP001273768"/>
    </source>
</evidence>
<accession>A0ABU3Z0G2</accession>